<organism evidence="2 3">
    <name type="scientific">Puccinia sorghi</name>
    <dbReference type="NCBI Taxonomy" id="27349"/>
    <lineage>
        <taxon>Eukaryota</taxon>
        <taxon>Fungi</taxon>
        <taxon>Dikarya</taxon>
        <taxon>Basidiomycota</taxon>
        <taxon>Pucciniomycotina</taxon>
        <taxon>Pucciniomycetes</taxon>
        <taxon>Pucciniales</taxon>
        <taxon>Pucciniaceae</taxon>
        <taxon>Puccinia</taxon>
    </lineage>
</organism>
<feature type="transmembrane region" description="Helical" evidence="1">
    <location>
        <begin position="261"/>
        <end position="283"/>
    </location>
</feature>
<protein>
    <submittedName>
        <fullName evidence="2">Uncharacterized protein</fullName>
    </submittedName>
</protein>
<dbReference type="VEuPathDB" id="FungiDB:VP01_340g3"/>
<keyword evidence="1" id="KW-0472">Membrane</keyword>
<keyword evidence="1" id="KW-0812">Transmembrane</keyword>
<dbReference type="Proteomes" id="UP000037035">
    <property type="component" value="Unassembled WGS sequence"/>
</dbReference>
<gene>
    <name evidence="2" type="ORF">VP01_340g3</name>
</gene>
<dbReference type="EMBL" id="LAVV01008402">
    <property type="protein sequence ID" value="KNZ52883.1"/>
    <property type="molecule type" value="Genomic_DNA"/>
</dbReference>
<evidence type="ECO:0000313" key="3">
    <source>
        <dbReference type="Proteomes" id="UP000037035"/>
    </source>
</evidence>
<dbReference type="AlphaFoldDB" id="A0A0L6UWI9"/>
<keyword evidence="3" id="KW-1185">Reference proteome</keyword>
<evidence type="ECO:0000313" key="2">
    <source>
        <dbReference type="EMBL" id="KNZ52883.1"/>
    </source>
</evidence>
<keyword evidence="1" id="KW-1133">Transmembrane helix</keyword>
<proteinExistence type="predicted"/>
<comment type="caution">
    <text evidence="2">The sequence shown here is derived from an EMBL/GenBank/DDBJ whole genome shotgun (WGS) entry which is preliminary data.</text>
</comment>
<accession>A0A0L6UWI9</accession>
<sequence length="472" mass="52069">MTGLPYPAWGFLPALFSVNPCCTTSHQTGFILTRHLVSSLYLPTMLFMISSWGAAELIEVSTAQIKAARECTASRRYCSALVRAFQEPISGWQYHPLCSRAGYTLDLSLQVTLLNPLTKPGGLEKAHLRSDNNRRPNGGSDFCFPTSHSVLRILNCIGFKPLPFSLKLPIPTVVTTSRPSLSPLSHSCAHPILRIVIQTPFTQAPKLICNEPSYTCGLSVDALTSACRYTSLPLVVRSSSVAPSLPDGIIARIHNFSAMKLIAVLWCMACLLVSVVLSGTTVIKTIDEYCGTCGTQLQEKRIQAPCGARVTCIDDRGVLGDCQGPVDLAISHQCPQCKWQEGKGFRGCERDHWSQQSTTYPLLVKSNEIRIRELRIRIQVHIAGGGARSRAIVPIHKNSCVFCQDKMSLGAGERPVKKAFDTTDFARALRWTQLIQLTSTYPLNHQHHWRQTQLSLTTQEDVCQTICANVSF</sequence>
<evidence type="ECO:0000256" key="1">
    <source>
        <dbReference type="SAM" id="Phobius"/>
    </source>
</evidence>
<name>A0A0L6UWI9_9BASI</name>
<reference evidence="2 3" key="1">
    <citation type="submission" date="2015-08" db="EMBL/GenBank/DDBJ databases">
        <title>Next Generation Sequencing and Analysis of the Genome of Puccinia sorghi L Schw, the Causal Agent of Maize Common Rust.</title>
        <authorList>
            <person name="Rochi L."/>
            <person name="Burguener G."/>
            <person name="Darino M."/>
            <person name="Turjanski A."/>
            <person name="Kreff E."/>
            <person name="Dieguez M.J."/>
            <person name="Sacco F."/>
        </authorList>
    </citation>
    <scope>NUCLEOTIDE SEQUENCE [LARGE SCALE GENOMIC DNA]</scope>
    <source>
        <strain evidence="2 3">RO10H11247</strain>
    </source>
</reference>